<dbReference type="RefSeq" id="WP_156616295.1">
    <property type="nucleotide sequence ID" value="NZ_WPHR01000033.1"/>
</dbReference>
<dbReference type="Gene3D" id="3.90.1300.10">
    <property type="entry name" value="Amidase signature (AS) domain"/>
    <property type="match status" value="1"/>
</dbReference>
<dbReference type="GO" id="GO:0004040">
    <property type="term" value="F:amidase activity"/>
    <property type="evidence" value="ECO:0007669"/>
    <property type="project" value="UniProtKB-EC"/>
</dbReference>
<dbReference type="EMBL" id="WPHR01000033">
    <property type="protein sequence ID" value="MUZ75606.1"/>
    <property type="molecule type" value="Genomic_DNA"/>
</dbReference>
<dbReference type="InterPro" id="IPR023631">
    <property type="entry name" value="Amidase_dom"/>
</dbReference>
<evidence type="ECO:0000313" key="3">
    <source>
        <dbReference type="EMBL" id="MUZ75606.1"/>
    </source>
</evidence>
<evidence type="ECO:0000259" key="2">
    <source>
        <dbReference type="Pfam" id="PF01425"/>
    </source>
</evidence>
<comment type="caution">
    <text evidence="3">The sequence shown here is derived from an EMBL/GenBank/DDBJ whole genome shotgun (WGS) entry which is preliminary data.</text>
</comment>
<organism evidence="3 4">
    <name type="scientific">Agrobacterium vitis</name>
    <name type="common">Rhizobium vitis</name>
    <dbReference type="NCBI Taxonomy" id="373"/>
    <lineage>
        <taxon>Bacteria</taxon>
        <taxon>Pseudomonadati</taxon>
        <taxon>Pseudomonadota</taxon>
        <taxon>Alphaproteobacteria</taxon>
        <taxon>Hyphomicrobiales</taxon>
        <taxon>Rhizobiaceae</taxon>
        <taxon>Rhizobium/Agrobacterium group</taxon>
        <taxon>Agrobacterium</taxon>
    </lineage>
</organism>
<sequence>MAELASMSALALSKAYRAGALSPVEVLSSCLERIERFEPKVNAFVVLDRDGALRAAQASERRWRRGEQLGPADGVPATIKDNIAWHGFPSRQGSALTAGTPAAFDAPAVARLKEAGCVLLGKTTMPEFGWKGVGDSPLTGITRNPWDLSRTSGGSSAGAAVAALLGMGILHLGTDGAGSIRIPASFCGVVGFKPSYGAVPSYPLSAMGGLAHLGPLARTVSEAALMMSIIGRPDYRDPTAWNEIPPTYHEGLDKGVEGLRVGCSVDLGYADHLDPEVVSAVRHAADRLRAHGAFVEEVNPELDDPNDVLATLWEAGAALILRSFSDEDRSRCDPGMARAAERGEKVDGASVIEAITRKRTALSIRLNQLFEHYDLLITPQMPTVALPAGADTPPPGFAGRQEWGADWIGWSPFTYPFNIAQLPAISVPCGFNSEGLPIGVQIVGPMRTDALVLRAAYALEAAMPPRAFDISRANLDASL</sequence>
<dbReference type="Pfam" id="PF01425">
    <property type="entry name" value="Amidase"/>
    <property type="match status" value="1"/>
</dbReference>
<gene>
    <name evidence="3" type="ORF">GOZ90_23325</name>
</gene>
<proteinExistence type="inferred from homology"/>
<evidence type="ECO:0000313" key="4">
    <source>
        <dbReference type="Proteomes" id="UP000477951"/>
    </source>
</evidence>
<dbReference type="EC" id="3.5.1.4" evidence="3"/>
<protein>
    <submittedName>
        <fullName evidence="3">Amidase</fullName>
        <ecNumber evidence="3">3.5.1.4</ecNumber>
    </submittedName>
</protein>
<feature type="domain" description="Amidase" evidence="2">
    <location>
        <begin position="25"/>
        <end position="453"/>
    </location>
</feature>
<dbReference type="AlphaFoldDB" id="A0A6L6VJ55"/>
<comment type="similarity">
    <text evidence="1">Belongs to the amidase family.</text>
</comment>
<dbReference type="Proteomes" id="UP000477951">
    <property type="component" value="Unassembled WGS sequence"/>
</dbReference>
<dbReference type="InterPro" id="IPR036928">
    <property type="entry name" value="AS_sf"/>
</dbReference>
<dbReference type="InterPro" id="IPR000120">
    <property type="entry name" value="Amidase"/>
</dbReference>
<accession>A0A6L6VJ55</accession>
<dbReference type="NCBIfam" id="NF004815">
    <property type="entry name" value="PRK06169.1"/>
    <property type="match status" value="1"/>
</dbReference>
<evidence type="ECO:0000256" key="1">
    <source>
        <dbReference type="ARBA" id="ARBA00009199"/>
    </source>
</evidence>
<keyword evidence="3" id="KW-0378">Hydrolase</keyword>
<dbReference type="PANTHER" id="PTHR11895">
    <property type="entry name" value="TRANSAMIDASE"/>
    <property type="match status" value="1"/>
</dbReference>
<reference evidence="3 4" key="1">
    <citation type="submission" date="2019-12" db="EMBL/GenBank/DDBJ databases">
        <title>Whole-genome sequencing of Allorhizobium vitis.</title>
        <authorList>
            <person name="Gan H.M."/>
            <person name="Szegedi E."/>
            <person name="Burr T."/>
            <person name="Savka M.A."/>
        </authorList>
    </citation>
    <scope>NUCLEOTIDE SEQUENCE [LARGE SCALE GENOMIC DNA]</scope>
    <source>
        <strain evidence="3 4">CG516</strain>
    </source>
</reference>
<dbReference type="SUPFAM" id="SSF75304">
    <property type="entry name" value="Amidase signature (AS) enzymes"/>
    <property type="match status" value="1"/>
</dbReference>
<name>A0A6L6VJ55_AGRVI</name>
<dbReference type="PANTHER" id="PTHR11895:SF7">
    <property type="entry name" value="GLUTAMYL-TRNA(GLN) AMIDOTRANSFERASE SUBUNIT A, MITOCHONDRIAL"/>
    <property type="match status" value="1"/>
</dbReference>